<gene>
    <name evidence="7" type="ORF">D9758_014250</name>
</gene>
<protein>
    <submittedName>
        <fullName evidence="7">Uncharacterized protein</fullName>
    </submittedName>
</protein>
<name>A0A8H5CCK9_9AGAR</name>
<evidence type="ECO:0000256" key="4">
    <source>
        <dbReference type="ARBA" id="ARBA00023136"/>
    </source>
</evidence>
<dbReference type="GO" id="GO:0016020">
    <property type="term" value="C:membrane"/>
    <property type="evidence" value="ECO:0007669"/>
    <property type="project" value="UniProtKB-SubCell"/>
</dbReference>
<dbReference type="PANTHER" id="PTHR15549">
    <property type="entry name" value="PAIRED IMMUNOGLOBULIN-LIKE TYPE 2 RECEPTOR"/>
    <property type="match status" value="1"/>
</dbReference>
<dbReference type="GO" id="GO:0071944">
    <property type="term" value="C:cell periphery"/>
    <property type="evidence" value="ECO:0007669"/>
    <property type="project" value="UniProtKB-ARBA"/>
</dbReference>
<reference evidence="7 8" key="1">
    <citation type="journal article" date="2020" name="ISME J.">
        <title>Uncovering the hidden diversity of litter-decomposition mechanisms in mushroom-forming fungi.</title>
        <authorList>
            <person name="Floudas D."/>
            <person name="Bentzer J."/>
            <person name="Ahren D."/>
            <person name="Johansson T."/>
            <person name="Persson P."/>
            <person name="Tunlid A."/>
        </authorList>
    </citation>
    <scope>NUCLEOTIDE SEQUENCE [LARGE SCALE GENOMIC DNA]</scope>
    <source>
        <strain evidence="7 8">CBS 291.85</strain>
    </source>
</reference>
<sequence length="374" mass="38628">MSLQHRVLHARQIFPGNSAQDPPSGNGADSELSPSSASNSGVSSPSAPAPSTTPSAQPPAPSELSTRPEPSVPTTPSPVPPSITSSSATSSSSSSSSATSSSTSSTQSSSLTSSSARTTSSTTSSTSSAPRSTSSSTSTTLVPTVPQTSSFNTIRRTSSTAAAAATISASETPVSQSGGINTGAVAGGIAGGLVALAFLGFIVAFFLRRRNKRRREEKFNAMQFRKSAMVMYDDEFAPMPRPPEMIQNRMNVVPSTGSIVGAGMAGAGAYKFQNAQDIEEQYHSNTPRAVEYGYAAQPAGDNQHQPLQPRQQHTFGQAYEPSSSAGGVYDSEHHGVYDPTYTSQHAYSGQHAYSSAAPNRNSVATVADDAYGGI</sequence>
<evidence type="ECO:0000256" key="1">
    <source>
        <dbReference type="ARBA" id="ARBA00004167"/>
    </source>
</evidence>
<keyword evidence="2 6" id="KW-0812">Transmembrane</keyword>
<dbReference type="PANTHER" id="PTHR15549:SF30">
    <property type="entry name" value="MID2 DOMAIN-CONTAINING PROTEIN"/>
    <property type="match status" value="1"/>
</dbReference>
<dbReference type="EMBL" id="JAACJM010000201">
    <property type="protein sequence ID" value="KAF5338047.1"/>
    <property type="molecule type" value="Genomic_DNA"/>
</dbReference>
<evidence type="ECO:0000256" key="3">
    <source>
        <dbReference type="ARBA" id="ARBA00022989"/>
    </source>
</evidence>
<organism evidence="7 8">
    <name type="scientific">Tetrapyrgos nigripes</name>
    <dbReference type="NCBI Taxonomy" id="182062"/>
    <lineage>
        <taxon>Eukaryota</taxon>
        <taxon>Fungi</taxon>
        <taxon>Dikarya</taxon>
        <taxon>Basidiomycota</taxon>
        <taxon>Agaricomycotina</taxon>
        <taxon>Agaricomycetes</taxon>
        <taxon>Agaricomycetidae</taxon>
        <taxon>Agaricales</taxon>
        <taxon>Marasmiineae</taxon>
        <taxon>Marasmiaceae</taxon>
        <taxon>Tetrapyrgos</taxon>
    </lineage>
</organism>
<evidence type="ECO:0000256" key="6">
    <source>
        <dbReference type="SAM" id="Phobius"/>
    </source>
</evidence>
<dbReference type="InterPro" id="IPR051694">
    <property type="entry name" value="Immunoregulatory_rcpt-like"/>
</dbReference>
<dbReference type="OrthoDB" id="3263296at2759"/>
<keyword evidence="3 6" id="KW-1133">Transmembrane helix</keyword>
<dbReference type="AlphaFoldDB" id="A0A8H5CCK9"/>
<proteinExistence type="predicted"/>
<evidence type="ECO:0000313" key="7">
    <source>
        <dbReference type="EMBL" id="KAF5338047.1"/>
    </source>
</evidence>
<feature type="compositionally biased region" description="Low complexity" evidence="5">
    <location>
        <begin position="82"/>
        <end position="155"/>
    </location>
</feature>
<feature type="region of interest" description="Disordered" evidence="5">
    <location>
        <begin position="317"/>
        <end position="342"/>
    </location>
</feature>
<feature type="compositionally biased region" description="Low complexity" evidence="5">
    <location>
        <begin position="33"/>
        <end position="55"/>
    </location>
</feature>
<keyword evidence="8" id="KW-1185">Reference proteome</keyword>
<feature type="transmembrane region" description="Helical" evidence="6">
    <location>
        <begin position="184"/>
        <end position="207"/>
    </location>
</feature>
<comment type="caution">
    <text evidence="7">The sequence shown here is derived from an EMBL/GenBank/DDBJ whole genome shotgun (WGS) entry which is preliminary data.</text>
</comment>
<evidence type="ECO:0000313" key="8">
    <source>
        <dbReference type="Proteomes" id="UP000559256"/>
    </source>
</evidence>
<feature type="compositionally biased region" description="Pro residues" evidence="5">
    <location>
        <begin position="70"/>
        <end position="81"/>
    </location>
</feature>
<evidence type="ECO:0000256" key="5">
    <source>
        <dbReference type="SAM" id="MobiDB-lite"/>
    </source>
</evidence>
<dbReference type="Proteomes" id="UP000559256">
    <property type="component" value="Unassembled WGS sequence"/>
</dbReference>
<accession>A0A8H5CCK9</accession>
<comment type="subcellular location">
    <subcellularLocation>
        <location evidence="1">Membrane</location>
        <topology evidence="1">Single-pass membrane protein</topology>
    </subcellularLocation>
</comment>
<feature type="region of interest" description="Disordered" evidence="5">
    <location>
        <begin position="1"/>
        <end position="155"/>
    </location>
</feature>
<evidence type="ECO:0000256" key="2">
    <source>
        <dbReference type="ARBA" id="ARBA00022692"/>
    </source>
</evidence>
<keyword evidence="4 6" id="KW-0472">Membrane</keyword>